<name>A0A8E2JQN8_9PEZI</name>
<organism evidence="1 2">
    <name type="scientific">Glonium stellatum</name>
    <dbReference type="NCBI Taxonomy" id="574774"/>
    <lineage>
        <taxon>Eukaryota</taxon>
        <taxon>Fungi</taxon>
        <taxon>Dikarya</taxon>
        <taxon>Ascomycota</taxon>
        <taxon>Pezizomycotina</taxon>
        <taxon>Dothideomycetes</taxon>
        <taxon>Pleosporomycetidae</taxon>
        <taxon>Gloniales</taxon>
        <taxon>Gloniaceae</taxon>
        <taxon>Glonium</taxon>
    </lineage>
</organism>
<protein>
    <submittedName>
        <fullName evidence="1">Uncharacterized protein</fullName>
    </submittedName>
</protein>
<evidence type="ECO:0000313" key="1">
    <source>
        <dbReference type="EMBL" id="OCL05837.1"/>
    </source>
</evidence>
<dbReference type="AlphaFoldDB" id="A0A8E2JQN8"/>
<keyword evidence="2" id="KW-1185">Reference proteome</keyword>
<accession>A0A8E2JQN8</accession>
<proteinExistence type="predicted"/>
<sequence>MAGLKVPEDNAREAEGKASAILARANGTLPQYKPAGFKEVAAPRSAEEAAAAVAVEGLMGFQLDGYSASARFSAARSRLQRADKLVVFRGSGCLVLWRGGVMKSEVARRDDVYSSASANGFDGFDSFDSFHGFHGFHSYRGRKDFDLWRQVEKKRGKRREAGGVQ</sequence>
<evidence type="ECO:0000313" key="2">
    <source>
        <dbReference type="Proteomes" id="UP000250140"/>
    </source>
</evidence>
<dbReference type="Proteomes" id="UP000250140">
    <property type="component" value="Unassembled WGS sequence"/>
</dbReference>
<gene>
    <name evidence="1" type="ORF">AOQ84DRAFT_379196</name>
</gene>
<dbReference type="EMBL" id="KV750199">
    <property type="protein sequence ID" value="OCL05837.1"/>
    <property type="molecule type" value="Genomic_DNA"/>
</dbReference>
<reference evidence="1 2" key="1">
    <citation type="journal article" date="2016" name="Nat. Commun.">
        <title>Ectomycorrhizal ecology is imprinted in the genome of the dominant symbiotic fungus Cenococcum geophilum.</title>
        <authorList>
            <consortium name="DOE Joint Genome Institute"/>
            <person name="Peter M."/>
            <person name="Kohler A."/>
            <person name="Ohm R.A."/>
            <person name="Kuo A."/>
            <person name="Krutzmann J."/>
            <person name="Morin E."/>
            <person name="Arend M."/>
            <person name="Barry K.W."/>
            <person name="Binder M."/>
            <person name="Choi C."/>
            <person name="Clum A."/>
            <person name="Copeland A."/>
            <person name="Grisel N."/>
            <person name="Haridas S."/>
            <person name="Kipfer T."/>
            <person name="LaButti K."/>
            <person name="Lindquist E."/>
            <person name="Lipzen A."/>
            <person name="Maire R."/>
            <person name="Meier B."/>
            <person name="Mihaltcheva S."/>
            <person name="Molinier V."/>
            <person name="Murat C."/>
            <person name="Poggeler S."/>
            <person name="Quandt C.A."/>
            <person name="Sperisen C."/>
            <person name="Tritt A."/>
            <person name="Tisserant E."/>
            <person name="Crous P.W."/>
            <person name="Henrissat B."/>
            <person name="Nehls U."/>
            <person name="Egli S."/>
            <person name="Spatafora J.W."/>
            <person name="Grigoriev I.V."/>
            <person name="Martin F.M."/>
        </authorList>
    </citation>
    <scope>NUCLEOTIDE SEQUENCE [LARGE SCALE GENOMIC DNA]</scope>
    <source>
        <strain evidence="1 2">CBS 207.34</strain>
    </source>
</reference>